<feature type="transmembrane region" description="Helical" evidence="10">
    <location>
        <begin position="303"/>
        <end position="330"/>
    </location>
</feature>
<dbReference type="InterPro" id="IPR001128">
    <property type="entry name" value="Cyt_P450"/>
</dbReference>
<gene>
    <name evidence="11" type="ORF">P875_00117508</name>
</gene>
<comment type="cofactor">
    <cofactor evidence="1 8">
        <name>heme</name>
        <dbReference type="ChEBI" id="CHEBI:30413"/>
    </cofactor>
</comment>
<dbReference type="GO" id="GO:0005506">
    <property type="term" value="F:iron ion binding"/>
    <property type="evidence" value="ECO:0007669"/>
    <property type="project" value="InterPro"/>
</dbReference>
<dbReference type="PRINTS" id="PR00463">
    <property type="entry name" value="EP450I"/>
</dbReference>
<evidence type="ECO:0000256" key="4">
    <source>
        <dbReference type="ARBA" id="ARBA00022723"/>
    </source>
</evidence>
<dbReference type="SUPFAM" id="SSF48264">
    <property type="entry name" value="Cytochrome P450"/>
    <property type="match status" value="1"/>
</dbReference>
<evidence type="ECO:0000256" key="8">
    <source>
        <dbReference type="PIRSR" id="PIRSR602401-1"/>
    </source>
</evidence>
<evidence type="ECO:0000313" key="11">
    <source>
        <dbReference type="EMBL" id="KJK67124.1"/>
    </source>
</evidence>
<dbReference type="STRING" id="1403190.A0A0F0IH32"/>
<name>A0A0F0IH32_ASPPU</name>
<dbReference type="PRINTS" id="PR00385">
    <property type="entry name" value="P450"/>
</dbReference>
<evidence type="ECO:0000256" key="10">
    <source>
        <dbReference type="SAM" id="Phobius"/>
    </source>
</evidence>
<dbReference type="Gene3D" id="1.10.630.10">
    <property type="entry name" value="Cytochrome P450"/>
    <property type="match status" value="1"/>
</dbReference>
<evidence type="ECO:0000313" key="12">
    <source>
        <dbReference type="Proteomes" id="UP000033540"/>
    </source>
</evidence>
<reference evidence="11 12" key="1">
    <citation type="submission" date="2015-02" db="EMBL/GenBank/DDBJ databases">
        <title>Draft genome sequence of Aspergillus parasiticus SU-1.</title>
        <authorList>
            <person name="Yu J."/>
            <person name="Fedorova N."/>
            <person name="Yin Y."/>
            <person name="Losada L."/>
            <person name="Zafar N."/>
            <person name="Taujale R."/>
            <person name="Ehrlich K.C."/>
            <person name="Bhatnagar D."/>
            <person name="Cleveland T.E."/>
            <person name="Bennett J.W."/>
            <person name="Nierman W.C."/>
        </authorList>
    </citation>
    <scope>NUCLEOTIDE SEQUENCE [LARGE SCALE GENOMIC DNA]</scope>
    <source>
        <strain evidence="12">ATCC 56775 / NRRL 5862 / SRRC 143 / SU-1</strain>
    </source>
</reference>
<feature type="binding site" description="axial binding residue" evidence="8">
    <location>
        <position position="462"/>
    </location>
    <ligand>
        <name>heme</name>
        <dbReference type="ChEBI" id="CHEBI:30413"/>
    </ligand>
    <ligandPart>
        <name>Fe</name>
        <dbReference type="ChEBI" id="CHEBI:18248"/>
    </ligandPart>
</feature>
<keyword evidence="10" id="KW-1133">Transmembrane helix</keyword>
<dbReference type="GO" id="GO:0044550">
    <property type="term" value="P:secondary metabolite biosynthetic process"/>
    <property type="evidence" value="ECO:0007669"/>
    <property type="project" value="UniProtKB-ARBA"/>
</dbReference>
<dbReference type="InterPro" id="IPR017972">
    <property type="entry name" value="Cyt_P450_CS"/>
</dbReference>
<comment type="caution">
    <text evidence="11">The sequence shown here is derived from an EMBL/GenBank/DDBJ whole genome shotgun (WGS) entry which is preliminary data.</text>
</comment>
<dbReference type="PANTHER" id="PTHR24305:SF235">
    <property type="entry name" value="CYTOCHROME P450 MONOOXYGENASE APDB-RELATED"/>
    <property type="match status" value="1"/>
</dbReference>
<evidence type="ECO:0000256" key="1">
    <source>
        <dbReference type="ARBA" id="ARBA00001971"/>
    </source>
</evidence>
<keyword evidence="4 8" id="KW-0479">Metal-binding</keyword>
<proteinExistence type="inferred from homology"/>
<dbReference type="OrthoDB" id="3934656at2759"/>
<keyword evidence="3 8" id="KW-0349">Heme</keyword>
<protein>
    <submittedName>
        <fullName evidence="11">Cytochrome P450</fullName>
    </submittedName>
</protein>
<dbReference type="InterPro" id="IPR036396">
    <property type="entry name" value="Cyt_P450_sf"/>
</dbReference>
<dbReference type="AlphaFoldDB" id="A0A0F0IH32"/>
<dbReference type="InterPro" id="IPR002401">
    <property type="entry name" value="Cyt_P450_E_grp-I"/>
</dbReference>
<dbReference type="InterPro" id="IPR050121">
    <property type="entry name" value="Cytochrome_P450_monoxygenase"/>
</dbReference>
<sequence length="519" mass="59523">MTLLTEIFSRASPEHALYILPFISLIYIGHLYFHNNLNRYPGPFLAKFTDLWRFLDVWGRQPHETHIALHRKHGDVVRIGPNTLSFSSPAATKVIYGLNKGFTKSEFYPVQMTVSKGEPLPSLFSTLDDKFHAELRRSVNHAFSMSSLVQYEPMVDETTLLFLDQTDRLFATGSKVCDFARWLQFFAFDVIGSITYSKRHGFIEKNEDIDGIVKSLARIFNYAGPVGQMPWLDKVFWKNPIFDAMQKWGLLDNSHPVAIFARQRMMERMSSKAAIDPSSRSDLLTKFMKAGELRPNFMTEKRVLTMAVSMAFAGSETTAISLAAVFYYLLKTPDYMRRVREELDEAIRNGTIENRPSGLVSWTESQKLPFLDACIKEAFRIFPAAGLPLERVTPPSGADIAGQFIPGGTIVGCSPWVIHRREDIFGSDVDTYNPDRWLNASEDKLKIMNGMMLQFGAGSRTCIGKNISLMEIYKLIPSFLRRFDVRLAYPEQEWRLWNAWFVRQYNFNTVFTPRKIEVQ</sequence>
<dbReference type="PANTHER" id="PTHR24305">
    <property type="entry name" value="CYTOCHROME P450"/>
    <property type="match status" value="1"/>
</dbReference>
<evidence type="ECO:0000256" key="5">
    <source>
        <dbReference type="ARBA" id="ARBA00023002"/>
    </source>
</evidence>
<keyword evidence="7 9" id="KW-0503">Monooxygenase</keyword>
<keyword evidence="10" id="KW-0472">Membrane</keyword>
<dbReference type="PROSITE" id="PS00086">
    <property type="entry name" value="CYTOCHROME_P450"/>
    <property type="match status" value="1"/>
</dbReference>
<dbReference type="GO" id="GO:0004497">
    <property type="term" value="F:monooxygenase activity"/>
    <property type="evidence" value="ECO:0007669"/>
    <property type="project" value="UniProtKB-KW"/>
</dbReference>
<evidence type="ECO:0000256" key="9">
    <source>
        <dbReference type="RuleBase" id="RU000461"/>
    </source>
</evidence>
<dbReference type="GO" id="GO:0016705">
    <property type="term" value="F:oxidoreductase activity, acting on paired donors, with incorporation or reduction of molecular oxygen"/>
    <property type="evidence" value="ECO:0007669"/>
    <property type="project" value="InterPro"/>
</dbReference>
<dbReference type="Proteomes" id="UP000033540">
    <property type="component" value="Unassembled WGS sequence"/>
</dbReference>
<evidence type="ECO:0000256" key="2">
    <source>
        <dbReference type="ARBA" id="ARBA00010617"/>
    </source>
</evidence>
<comment type="similarity">
    <text evidence="2 9">Belongs to the cytochrome P450 family.</text>
</comment>
<evidence type="ECO:0000256" key="6">
    <source>
        <dbReference type="ARBA" id="ARBA00023004"/>
    </source>
</evidence>
<dbReference type="GO" id="GO:0020037">
    <property type="term" value="F:heme binding"/>
    <property type="evidence" value="ECO:0007669"/>
    <property type="project" value="InterPro"/>
</dbReference>
<dbReference type="FunFam" id="1.10.630.10:FF:000050">
    <property type="entry name" value="Cytochrome P450 monooxygenase"/>
    <property type="match status" value="1"/>
</dbReference>
<dbReference type="Pfam" id="PF00067">
    <property type="entry name" value="p450"/>
    <property type="match status" value="1"/>
</dbReference>
<dbReference type="EMBL" id="JZEE01000200">
    <property type="protein sequence ID" value="KJK67124.1"/>
    <property type="molecule type" value="Genomic_DNA"/>
</dbReference>
<keyword evidence="5 9" id="KW-0560">Oxidoreductase</keyword>
<keyword evidence="6 8" id="KW-0408">Iron</keyword>
<evidence type="ECO:0000256" key="3">
    <source>
        <dbReference type="ARBA" id="ARBA00022617"/>
    </source>
</evidence>
<organism evidence="11 12">
    <name type="scientific">Aspergillus parasiticus (strain ATCC 56775 / NRRL 5862 / SRRC 143 / SU-1)</name>
    <dbReference type="NCBI Taxonomy" id="1403190"/>
    <lineage>
        <taxon>Eukaryota</taxon>
        <taxon>Fungi</taxon>
        <taxon>Dikarya</taxon>
        <taxon>Ascomycota</taxon>
        <taxon>Pezizomycotina</taxon>
        <taxon>Eurotiomycetes</taxon>
        <taxon>Eurotiomycetidae</taxon>
        <taxon>Eurotiales</taxon>
        <taxon>Aspergillaceae</taxon>
        <taxon>Aspergillus</taxon>
        <taxon>Aspergillus subgen. Circumdati</taxon>
    </lineage>
</organism>
<evidence type="ECO:0000256" key="7">
    <source>
        <dbReference type="ARBA" id="ARBA00023033"/>
    </source>
</evidence>
<dbReference type="CDD" id="cd11060">
    <property type="entry name" value="CYP57A1-like"/>
    <property type="match status" value="1"/>
</dbReference>
<keyword evidence="10" id="KW-0812">Transmembrane</keyword>
<accession>A0A0F0IH32</accession>